<evidence type="ECO:0000313" key="7">
    <source>
        <dbReference type="EMBL" id="MDM8156722.1"/>
    </source>
</evidence>
<comment type="similarity">
    <text evidence="2 5">Belongs to the pseudouridine synthase RluA family.</text>
</comment>
<dbReference type="PANTHER" id="PTHR21600:SF87">
    <property type="entry name" value="RNA PSEUDOURIDYLATE SYNTHASE DOMAIN-CONTAINING PROTEIN 1"/>
    <property type="match status" value="1"/>
</dbReference>
<evidence type="ECO:0000256" key="4">
    <source>
        <dbReference type="PROSITE-ProRule" id="PRU00182"/>
    </source>
</evidence>
<dbReference type="InterPro" id="IPR020103">
    <property type="entry name" value="PsdUridine_synth_cat_dom_sf"/>
</dbReference>
<evidence type="ECO:0000256" key="5">
    <source>
        <dbReference type="RuleBase" id="RU362028"/>
    </source>
</evidence>
<dbReference type="GO" id="GO:0016853">
    <property type="term" value="F:isomerase activity"/>
    <property type="evidence" value="ECO:0007669"/>
    <property type="project" value="UniProtKB-KW"/>
</dbReference>
<dbReference type="SUPFAM" id="SSF55120">
    <property type="entry name" value="Pseudouridine synthase"/>
    <property type="match status" value="1"/>
</dbReference>
<dbReference type="InterPro" id="IPR050188">
    <property type="entry name" value="RluA_PseudoU_synthase"/>
</dbReference>
<comment type="function">
    <text evidence="5">Responsible for synthesis of pseudouridine from uracil.</text>
</comment>
<gene>
    <name evidence="7" type="ORF">QUV96_03610</name>
</gene>
<comment type="catalytic activity">
    <reaction evidence="1 5">
        <text>a uridine in RNA = a pseudouridine in RNA</text>
        <dbReference type="Rhea" id="RHEA:48348"/>
        <dbReference type="Rhea" id="RHEA-COMP:12068"/>
        <dbReference type="Rhea" id="RHEA-COMP:12069"/>
        <dbReference type="ChEBI" id="CHEBI:65314"/>
        <dbReference type="ChEBI" id="CHEBI:65315"/>
    </reaction>
</comment>
<dbReference type="PANTHER" id="PTHR21600">
    <property type="entry name" value="MITOCHONDRIAL RNA PSEUDOURIDINE SYNTHASE"/>
    <property type="match status" value="1"/>
</dbReference>
<feature type="domain" description="Pseudouridine synthase RsuA/RluA-like" evidence="6">
    <location>
        <begin position="89"/>
        <end position="239"/>
    </location>
</feature>
<dbReference type="Pfam" id="PF00849">
    <property type="entry name" value="PseudoU_synth_2"/>
    <property type="match status" value="1"/>
</dbReference>
<dbReference type="PROSITE" id="PS50889">
    <property type="entry name" value="S4"/>
    <property type="match status" value="1"/>
</dbReference>
<comment type="caution">
    <text evidence="7">The sequence shown here is derived from an EMBL/GenBank/DDBJ whole genome shotgun (WGS) entry which is preliminary data.</text>
</comment>
<keyword evidence="4" id="KW-0694">RNA-binding</keyword>
<dbReference type="Proteomes" id="UP001529340">
    <property type="component" value="Unassembled WGS sequence"/>
</dbReference>
<organism evidence="7 8">
    <name type="scientific">Amedibacillus dolichus</name>
    <dbReference type="NCBI Taxonomy" id="31971"/>
    <lineage>
        <taxon>Bacteria</taxon>
        <taxon>Bacillati</taxon>
        <taxon>Bacillota</taxon>
        <taxon>Erysipelotrichia</taxon>
        <taxon>Erysipelotrichales</taxon>
        <taxon>Erysipelotrichaceae</taxon>
        <taxon>Amedibacillus</taxon>
    </lineage>
</organism>
<reference evidence="8" key="1">
    <citation type="submission" date="2023-06" db="EMBL/GenBank/DDBJ databases">
        <title>Identification and characterization of horizontal gene transfer across gut microbiota members of farm animals based on homology search.</title>
        <authorList>
            <person name="Zeman M."/>
            <person name="Kubasova T."/>
            <person name="Jahodarova E."/>
            <person name="Nykrynova M."/>
            <person name="Rychlik I."/>
        </authorList>
    </citation>
    <scope>NUCLEOTIDE SEQUENCE [LARGE SCALE GENOMIC DNA]</scope>
    <source>
        <strain evidence="8">ET39</strain>
    </source>
</reference>
<evidence type="ECO:0000313" key="8">
    <source>
        <dbReference type="Proteomes" id="UP001529340"/>
    </source>
</evidence>
<dbReference type="InterPro" id="IPR006225">
    <property type="entry name" value="PsdUridine_synth_RluC/D"/>
</dbReference>
<keyword evidence="8" id="KW-1185">Reference proteome</keyword>
<dbReference type="Gene3D" id="3.30.2350.10">
    <property type="entry name" value="Pseudouridine synthase"/>
    <property type="match status" value="1"/>
</dbReference>
<evidence type="ECO:0000259" key="6">
    <source>
        <dbReference type="Pfam" id="PF00849"/>
    </source>
</evidence>
<accession>A0ABT7UAS2</accession>
<dbReference type="RefSeq" id="WP_289607190.1">
    <property type="nucleotide sequence ID" value="NZ_JAUDCG010000011.1"/>
</dbReference>
<dbReference type="EC" id="5.4.99.-" evidence="5"/>
<evidence type="ECO:0000256" key="2">
    <source>
        <dbReference type="ARBA" id="ARBA00010876"/>
    </source>
</evidence>
<reference evidence="7 8" key="2">
    <citation type="submission" date="2023-06" db="EMBL/GenBank/DDBJ databases">
        <title>Identification and characterization of horizontal gene transfer across gut microbiota members of farm animals based on homology search.</title>
        <authorList>
            <person name="Schwarzerova J."/>
            <person name="Nykrynova M."/>
            <person name="Jureckova K."/>
            <person name="Cejkova D."/>
            <person name="Rychlik I."/>
        </authorList>
    </citation>
    <scope>NUCLEOTIDE SEQUENCE [LARGE SCALE GENOMIC DNA]</scope>
    <source>
        <strain evidence="7 8">ET39</strain>
    </source>
</reference>
<dbReference type="EMBL" id="JAUDCG010000011">
    <property type="protein sequence ID" value="MDM8156722.1"/>
    <property type="molecule type" value="Genomic_DNA"/>
</dbReference>
<keyword evidence="3 5" id="KW-0413">Isomerase</keyword>
<protein>
    <recommendedName>
        <fullName evidence="5">Pseudouridine synthase</fullName>
        <ecNumber evidence="5">5.4.99.-</ecNumber>
    </recommendedName>
</protein>
<reference evidence="7 8" key="3">
    <citation type="submission" date="2023-06" db="EMBL/GenBank/DDBJ databases">
        <authorList>
            <person name="Zeman M."/>
            <person name="Kubasova T."/>
            <person name="Jahodarova E."/>
            <person name="Nykrynova M."/>
            <person name="Rychlik I."/>
        </authorList>
    </citation>
    <scope>NUCLEOTIDE SEQUENCE [LARGE SCALE GENOMIC DNA]</scope>
    <source>
        <strain evidence="7 8">ET39</strain>
    </source>
</reference>
<name>A0ABT7UAS2_9FIRM</name>
<proteinExistence type="inferred from homology"/>
<dbReference type="SUPFAM" id="SSF55174">
    <property type="entry name" value="Alpha-L RNA-binding motif"/>
    <property type="match status" value="1"/>
</dbReference>
<evidence type="ECO:0000256" key="1">
    <source>
        <dbReference type="ARBA" id="ARBA00000073"/>
    </source>
</evidence>
<dbReference type="InterPro" id="IPR036986">
    <property type="entry name" value="S4_RNA-bd_sf"/>
</dbReference>
<dbReference type="NCBIfam" id="TIGR00005">
    <property type="entry name" value="rluA_subfam"/>
    <property type="match status" value="1"/>
</dbReference>
<dbReference type="CDD" id="cd02869">
    <property type="entry name" value="PseudoU_synth_RluA_like"/>
    <property type="match status" value="1"/>
</dbReference>
<sequence length="303" mass="34375">MRRWEYQAEATDADKRLSQLLHARFQLTRRQISRLKFQEGGICVNGKACRTDHRVQSGDRIVLTLDQPPSQLETPPFHVPLRILYENTDLIAVHKPSGMAFHPGHGHYYDTLSVQLDHQLKQEGRGTRLHAVGRLDKDTSGIALFAKHPISAQRLHAQLRDGQLKKTYRAIAYGLTPPAGTISTPIQRKAGVLNQMEIHPEGKSAVTRYECLRSSANHSLLQLQLESGRTHQIRVHMQSIGHPLAGDVIYGYADSCPRLALHAWMLRFHDPFCEETIVLTDTDDSFEALIRRLFQTETKEETV</sequence>
<dbReference type="Gene3D" id="3.10.290.10">
    <property type="entry name" value="RNA-binding S4 domain"/>
    <property type="match status" value="1"/>
</dbReference>
<dbReference type="InterPro" id="IPR006145">
    <property type="entry name" value="PsdUridine_synth_RsuA/RluA"/>
</dbReference>
<evidence type="ECO:0000256" key="3">
    <source>
        <dbReference type="ARBA" id="ARBA00023235"/>
    </source>
</evidence>